<organism evidence="1 2">
    <name type="scientific">Lysinibacillus irui</name>
    <dbReference type="NCBI Taxonomy" id="2998077"/>
    <lineage>
        <taxon>Bacteria</taxon>
        <taxon>Bacillati</taxon>
        <taxon>Bacillota</taxon>
        <taxon>Bacilli</taxon>
        <taxon>Bacillales</taxon>
        <taxon>Bacillaceae</taxon>
        <taxon>Lysinibacillus</taxon>
    </lineage>
</organism>
<keyword evidence="2" id="KW-1185">Reference proteome</keyword>
<accession>A0ABU5NLA4</accession>
<dbReference type="EMBL" id="JAXUIA010000006">
    <property type="protein sequence ID" value="MEA0976802.1"/>
    <property type="molecule type" value="Genomic_DNA"/>
</dbReference>
<protein>
    <submittedName>
        <fullName evidence="1">Uncharacterized protein</fullName>
    </submittedName>
</protein>
<proteinExistence type="predicted"/>
<comment type="caution">
    <text evidence="1">The sequence shown here is derived from an EMBL/GenBank/DDBJ whole genome shotgun (WGS) entry which is preliminary data.</text>
</comment>
<name>A0ABU5NLA4_9BACI</name>
<reference evidence="1 2" key="1">
    <citation type="submission" date="2023-12" db="EMBL/GenBank/DDBJ databases">
        <title>Genome comparison identifies genes involved in endophytic behavior of Lysinibacillus irui and provides insights into its role as a plant-growth promoting bacterium.</title>
        <authorList>
            <person name="Hilario S."/>
            <person name="Matos I."/>
            <person name="Goncalves M.F.M."/>
            <person name="Pardo C.A."/>
            <person name="Santos M.J."/>
        </authorList>
    </citation>
    <scope>NUCLEOTIDE SEQUENCE [LARGE SCALE GENOMIC DNA]</scope>
    <source>
        <strain evidence="1 2">B3</strain>
    </source>
</reference>
<evidence type="ECO:0000313" key="1">
    <source>
        <dbReference type="EMBL" id="MEA0976802.1"/>
    </source>
</evidence>
<dbReference type="Proteomes" id="UP001289615">
    <property type="component" value="Unassembled WGS sequence"/>
</dbReference>
<gene>
    <name evidence="1" type="ORF">U6C28_10895</name>
</gene>
<dbReference type="RefSeq" id="WP_322611637.1">
    <property type="nucleotide sequence ID" value="NZ_JAXLNX010000011.1"/>
</dbReference>
<evidence type="ECO:0000313" key="2">
    <source>
        <dbReference type="Proteomes" id="UP001289615"/>
    </source>
</evidence>
<sequence>MACSCPFLTSFESNSRQVACTTFGCNGDSGRQKKVEKDYTWCKEWGWSDVKKLVTCNETKIGCCG</sequence>